<dbReference type="CDD" id="cd01055">
    <property type="entry name" value="Nonheme_Ferritin"/>
    <property type="match status" value="1"/>
</dbReference>
<dbReference type="GO" id="GO:0006879">
    <property type="term" value="P:intracellular iron ion homeostasis"/>
    <property type="evidence" value="ECO:0007669"/>
    <property type="project" value="UniProtKB-KW"/>
</dbReference>
<dbReference type="InterPro" id="IPR001519">
    <property type="entry name" value="Ferritin"/>
</dbReference>
<evidence type="ECO:0000256" key="2">
    <source>
        <dbReference type="ARBA" id="ARBA00022723"/>
    </source>
</evidence>
<feature type="binding site" evidence="5">
    <location>
        <position position="32"/>
    </location>
    <ligand>
        <name>Fe cation</name>
        <dbReference type="ChEBI" id="CHEBI:24875"/>
        <label>1</label>
    </ligand>
</feature>
<keyword evidence="2 5" id="KW-0479">Metal-binding</keyword>
<accession>A0A1X0CP72</accession>
<dbReference type="Proteomes" id="UP000192801">
    <property type="component" value="Unassembled WGS sequence"/>
</dbReference>
<protein>
    <recommendedName>
        <fullName evidence="6">Ferritin</fullName>
    </recommendedName>
</protein>
<dbReference type="PROSITE" id="PS50905">
    <property type="entry name" value="FERRITIN_LIKE"/>
    <property type="match status" value="1"/>
</dbReference>
<evidence type="ECO:0000313" key="8">
    <source>
        <dbReference type="EMBL" id="ORA61981.1"/>
    </source>
</evidence>
<gene>
    <name evidence="8" type="ORF">BST26_21055</name>
</gene>
<dbReference type="SUPFAM" id="SSF47240">
    <property type="entry name" value="Ferritin-like"/>
    <property type="match status" value="1"/>
</dbReference>
<dbReference type="InterPro" id="IPR041719">
    <property type="entry name" value="Ferritin_prok"/>
</dbReference>
<feature type="binding site" evidence="5">
    <location>
        <position position="142"/>
    </location>
    <ligand>
        <name>Fe cation</name>
        <dbReference type="ChEBI" id="CHEBI:24875"/>
        <label>2</label>
    </ligand>
</feature>
<feature type="binding site" evidence="5">
    <location>
        <position position="65"/>
    </location>
    <ligand>
        <name>Fe cation</name>
        <dbReference type="ChEBI" id="CHEBI:24875"/>
        <label>1</label>
    </ligand>
</feature>
<keyword evidence="9" id="KW-1185">Reference proteome</keyword>
<evidence type="ECO:0000313" key="9">
    <source>
        <dbReference type="Proteomes" id="UP000192801"/>
    </source>
</evidence>
<dbReference type="AlphaFoldDB" id="A0A1X0CP72"/>
<feature type="binding site" evidence="5">
    <location>
        <position position="109"/>
    </location>
    <ligand>
        <name>Fe cation</name>
        <dbReference type="ChEBI" id="CHEBI:24875"/>
        <label>1</label>
    </ligand>
</feature>
<evidence type="ECO:0000256" key="3">
    <source>
        <dbReference type="ARBA" id="ARBA00023002"/>
    </source>
</evidence>
<dbReference type="PANTHER" id="PTHR11431:SF127">
    <property type="entry name" value="BACTERIAL NON-HEME FERRITIN"/>
    <property type="match status" value="1"/>
</dbReference>
<dbReference type="GO" id="GO:0008199">
    <property type="term" value="F:ferric iron binding"/>
    <property type="evidence" value="ECO:0007669"/>
    <property type="project" value="InterPro"/>
</dbReference>
<feature type="binding site" evidence="5">
    <location>
        <position position="68"/>
    </location>
    <ligand>
        <name>Fe cation</name>
        <dbReference type="ChEBI" id="CHEBI:24875"/>
        <label>1</label>
    </ligand>
</feature>
<dbReference type="InterPro" id="IPR012347">
    <property type="entry name" value="Ferritin-like"/>
</dbReference>
<keyword evidence="3" id="KW-0560">Oxidoreductase</keyword>
<dbReference type="STRING" id="444597.BST26_21055"/>
<organism evidence="8 9">
    <name type="scientific">Mycolicibacterium insubricum</name>
    <dbReference type="NCBI Taxonomy" id="444597"/>
    <lineage>
        <taxon>Bacteria</taxon>
        <taxon>Bacillati</taxon>
        <taxon>Actinomycetota</taxon>
        <taxon>Actinomycetes</taxon>
        <taxon>Mycobacteriales</taxon>
        <taxon>Mycobacteriaceae</taxon>
        <taxon>Mycolicibacterium</taxon>
    </lineage>
</organism>
<dbReference type="Gene3D" id="1.20.1260.10">
    <property type="match status" value="1"/>
</dbReference>
<dbReference type="EMBL" id="MVHS01000095">
    <property type="protein sequence ID" value="ORA61981.1"/>
    <property type="molecule type" value="Genomic_DNA"/>
</dbReference>
<dbReference type="InterPro" id="IPR009078">
    <property type="entry name" value="Ferritin-like_SF"/>
</dbReference>
<dbReference type="OrthoDB" id="9801481at2"/>
<keyword evidence="1 6" id="KW-0409">Iron storage</keyword>
<proteinExistence type="predicted"/>
<evidence type="ECO:0000256" key="5">
    <source>
        <dbReference type="PIRSR" id="PIRSR601519-1"/>
    </source>
</evidence>
<comment type="caution">
    <text evidence="8">The sequence shown here is derived from an EMBL/GenBank/DDBJ whole genome shotgun (WGS) entry which is preliminary data.</text>
</comment>
<reference evidence="8 9" key="1">
    <citation type="submission" date="2016-12" db="EMBL/GenBank/DDBJ databases">
        <title>The new phylogeny of genus Mycobacterium.</title>
        <authorList>
            <person name="Tortoli E."/>
            <person name="Trovato A."/>
            <person name="Cirillo D.M."/>
        </authorList>
    </citation>
    <scope>NUCLEOTIDE SEQUENCE [LARGE SCALE GENOMIC DNA]</scope>
    <source>
        <strain evidence="8 9">DSM 45130</strain>
    </source>
</reference>
<dbReference type="GO" id="GO:0006826">
    <property type="term" value="P:iron ion transport"/>
    <property type="evidence" value="ECO:0007669"/>
    <property type="project" value="InterPro"/>
</dbReference>
<evidence type="ECO:0000256" key="4">
    <source>
        <dbReference type="ARBA" id="ARBA00023004"/>
    </source>
</evidence>
<evidence type="ECO:0000259" key="7">
    <source>
        <dbReference type="PROSITE" id="PS50905"/>
    </source>
</evidence>
<keyword evidence="4 5" id="KW-0408">Iron</keyword>
<dbReference type="PANTHER" id="PTHR11431">
    <property type="entry name" value="FERRITIN"/>
    <property type="match status" value="1"/>
</dbReference>
<sequence length="184" mass="20791">MPSDLRYYRPVHVAEAAESKFHILLTDQVRNEFTASQQYLAIAVHCDDADLPQLARFFYTQAEEERAHALRVVRYLLDRGIRVEVPGVDEVRNDFDDIRDAVALALASEQVVTDQVTRLAAAARDEFDFLGEEFMGWFLKEQVEEVATMTTLLRVVDRAAGNLFDIEDFVAREMVPGAVAAPAE</sequence>
<feature type="domain" description="Ferritin-like diiron" evidence="7">
    <location>
        <begin position="15"/>
        <end position="160"/>
    </location>
</feature>
<dbReference type="InterPro" id="IPR008331">
    <property type="entry name" value="Ferritin_DPS_dom"/>
</dbReference>
<evidence type="ECO:0000256" key="1">
    <source>
        <dbReference type="ARBA" id="ARBA00022434"/>
    </source>
</evidence>
<dbReference type="InterPro" id="IPR009040">
    <property type="entry name" value="Ferritin-like_diiron"/>
</dbReference>
<name>A0A1X0CP72_9MYCO</name>
<dbReference type="Pfam" id="PF00210">
    <property type="entry name" value="Ferritin"/>
    <property type="match status" value="1"/>
</dbReference>
<dbReference type="GO" id="GO:0008198">
    <property type="term" value="F:ferrous iron binding"/>
    <property type="evidence" value="ECO:0007669"/>
    <property type="project" value="TreeGrafter"/>
</dbReference>
<dbReference type="GO" id="GO:0005829">
    <property type="term" value="C:cytosol"/>
    <property type="evidence" value="ECO:0007669"/>
    <property type="project" value="TreeGrafter"/>
</dbReference>
<dbReference type="GO" id="GO:0004322">
    <property type="term" value="F:ferroxidase activity"/>
    <property type="evidence" value="ECO:0007669"/>
    <property type="project" value="TreeGrafter"/>
</dbReference>
<evidence type="ECO:0000256" key="6">
    <source>
        <dbReference type="RuleBase" id="RU361145"/>
    </source>
</evidence>